<dbReference type="Gene3D" id="3.40.1440.10">
    <property type="entry name" value="GIY-YIG endonuclease"/>
    <property type="match status" value="1"/>
</dbReference>
<feature type="domain" description="GIY-YIG" evidence="2">
    <location>
        <begin position="1"/>
        <end position="75"/>
    </location>
</feature>
<dbReference type="InterPro" id="IPR050190">
    <property type="entry name" value="UPF0213_domain"/>
</dbReference>
<sequence>MYYTYVLLSEKDDKLYIGFTSDLKKRLGEHNVGYVEATKHKRPLILIYVEGCLDKAKAIKRERYFKTGFGRRFLTGRL</sequence>
<name>A0A2M6R7L0_9BACT</name>
<dbReference type="Pfam" id="PF01541">
    <property type="entry name" value="GIY-YIG"/>
    <property type="match status" value="1"/>
</dbReference>
<dbReference type="PANTHER" id="PTHR34477:SF1">
    <property type="entry name" value="UPF0213 PROTEIN YHBQ"/>
    <property type="match status" value="1"/>
</dbReference>
<dbReference type="PROSITE" id="PS50164">
    <property type="entry name" value="GIY_YIG"/>
    <property type="match status" value="1"/>
</dbReference>
<protein>
    <submittedName>
        <fullName evidence="3">Excinuclease ABC subunit C</fullName>
    </submittedName>
</protein>
<dbReference type="EMBL" id="PEZX01000048">
    <property type="protein sequence ID" value="PIS06588.1"/>
    <property type="molecule type" value="Genomic_DNA"/>
</dbReference>
<dbReference type="InterPro" id="IPR000305">
    <property type="entry name" value="GIY-YIG_endonuc"/>
</dbReference>
<evidence type="ECO:0000256" key="1">
    <source>
        <dbReference type="ARBA" id="ARBA00007435"/>
    </source>
</evidence>
<accession>A0A2M6R7L0</accession>
<reference evidence="4" key="1">
    <citation type="submission" date="2017-09" db="EMBL/GenBank/DDBJ databases">
        <title>Depth-based differentiation of microbial function through sediment-hosted aquifers and enrichment of novel symbionts in the deep terrestrial subsurface.</title>
        <authorList>
            <person name="Probst A.J."/>
            <person name="Ladd B."/>
            <person name="Jarett J.K."/>
            <person name="Geller-Mcgrath D.E."/>
            <person name="Sieber C.M.K."/>
            <person name="Emerson J.B."/>
            <person name="Anantharaman K."/>
            <person name="Thomas B.C."/>
            <person name="Malmstrom R."/>
            <person name="Stieglmeier M."/>
            <person name="Klingl A."/>
            <person name="Woyke T."/>
            <person name="Ryan C.M."/>
            <person name="Banfield J.F."/>
        </authorList>
    </citation>
    <scope>NUCLEOTIDE SEQUENCE [LARGE SCALE GENOMIC DNA]</scope>
</reference>
<gene>
    <name evidence="3" type="ORF">COT79_03900</name>
</gene>
<evidence type="ECO:0000313" key="3">
    <source>
        <dbReference type="EMBL" id="PIS06588.1"/>
    </source>
</evidence>
<dbReference type="AlphaFoldDB" id="A0A2M6R7L0"/>
<dbReference type="Proteomes" id="UP000231162">
    <property type="component" value="Unassembled WGS sequence"/>
</dbReference>
<proteinExistence type="inferred from homology"/>
<dbReference type="CDD" id="cd10449">
    <property type="entry name" value="GIY-YIG_SLX1_like"/>
    <property type="match status" value="1"/>
</dbReference>
<comment type="similarity">
    <text evidence="1">Belongs to the UPF0213 family.</text>
</comment>
<evidence type="ECO:0000313" key="4">
    <source>
        <dbReference type="Proteomes" id="UP000231162"/>
    </source>
</evidence>
<evidence type="ECO:0000259" key="2">
    <source>
        <dbReference type="PROSITE" id="PS50164"/>
    </source>
</evidence>
<dbReference type="PANTHER" id="PTHR34477">
    <property type="entry name" value="UPF0213 PROTEIN YHBQ"/>
    <property type="match status" value="1"/>
</dbReference>
<organism evidence="3 4">
    <name type="scientific">Candidatus Berkelbacteria bacterium CG10_big_fil_rev_8_21_14_0_10_43_14</name>
    <dbReference type="NCBI Taxonomy" id="1974515"/>
    <lineage>
        <taxon>Bacteria</taxon>
        <taxon>Candidatus Berkelbacteria</taxon>
    </lineage>
</organism>
<dbReference type="InterPro" id="IPR035901">
    <property type="entry name" value="GIY-YIG_endonuc_sf"/>
</dbReference>
<dbReference type="SUPFAM" id="SSF82771">
    <property type="entry name" value="GIY-YIG endonuclease"/>
    <property type="match status" value="1"/>
</dbReference>
<comment type="caution">
    <text evidence="3">The sequence shown here is derived from an EMBL/GenBank/DDBJ whole genome shotgun (WGS) entry which is preliminary data.</text>
</comment>